<gene>
    <name evidence="2" type="ORF">AOXY_G3249</name>
</gene>
<evidence type="ECO:0000256" key="1">
    <source>
        <dbReference type="SAM" id="MobiDB-lite"/>
    </source>
</evidence>
<proteinExistence type="predicted"/>
<organism evidence="2 3">
    <name type="scientific">Acipenser oxyrinchus oxyrinchus</name>
    <dbReference type="NCBI Taxonomy" id="40147"/>
    <lineage>
        <taxon>Eukaryota</taxon>
        <taxon>Metazoa</taxon>
        <taxon>Chordata</taxon>
        <taxon>Craniata</taxon>
        <taxon>Vertebrata</taxon>
        <taxon>Euteleostomi</taxon>
        <taxon>Actinopterygii</taxon>
        <taxon>Chondrostei</taxon>
        <taxon>Acipenseriformes</taxon>
        <taxon>Acipenseridae</taxon>
        <taxon>Acipenser</taxon>
    </lineage>
</organism>
<feature type="region of interest" description="Disordered" evidence="1">
    <location>
        <begin position="46"/>
        <end position="91"/>
    </location>
</feature>
<keyword evidence="3" id="KW-1185">Reference proteome</keyword>
<evidence type="ECO:0000313" key="2">
    <source>
        <dbReference type="EMBL" id="KAK1173189.1"/>
    </source>
</evidence>
<feature type="compositionally biased region" description="Polar residues" evidence="1">
    <location>
        <begin position="70"/>
        <end position="85"/>
    </location>
</feature>
<dbReference type="AlphaFoldDB" id="A0AAD8LT63"/>
<evidence type="ECO:0000313" key="3">
    <source>
        <dbReference type="Proteomes" id="UP001230051"/>
    </source>
</evidence>
<name>A0AAD8LT63_ACIOX</name>
<dbReference type="Proteomes" id="UP001230051">
    <property type="component" value="Unassembled WGS sequence"/>
</dbReference>
<protein>
    <submittedName>
        <fullName evidence="2">Uncharacterized protein</fullName>
    </submittedName>
</protein>
<reference evidence="2" key="1">
    <citation type="submission" date="2022-02" db="EMBL/GenBank/DDBJ databases">
        <title>Atlantic sturgeon de novo genome assembly.</title>
        <authorList>
            <person name="Stock M."/>
            <person name="Klopp C."/>
            <person name="Guiguen Y."/>
            <person name="Cabau C."/>
            <person name="Parinello H."/>
            <person name="Santidrian Yebra-Pimentel E."/>
            <person name="Kuhl H."/>
            <person name="Dirks R.P."/>
            <person name="Guessner J."/>
            <person name="Wuertz S."/>
            <person name="Du K."/>
            <person name="Schartl M."/>
        </authorList>
    </citation>
    <scope>NUCLEOTIDE SEQUENCE</scope>
    <source>
        <strain evidence="2">STURGEONOMICS-FGT-2020</strain>
        <tissue evidence="2">Whole blood</tissue>
    </source>
</reference>
<comment type="caution">
    <text evidence="2">The sequence shown here is derived from an EMBL/GenBank/DDBJ whole genome shotgun (WGS) entry which is preliminary data.</text>
</comment>
<dbReference type="EMBL" id="JAGXEW010000003">
    <property type="protein sequence ID" value="KAK1173189.1"/>
    <property type="molecule type" value="Genomic_DNA"/>
</dbReference>
<sequence>MLLSLSGWCTQRLFGSQTDHLPDQRAHRNHTDQTSLIGVSQMMQWSALPPGTPMTQAGLKQEGDSGMPWRQTQTKPNSASQYSASSRKDQI</sequence>
<accession>A0AAD8LT63</accession>